<reference evidence="6 7" key="1">
    <citation type="submission" date="2019-05" db="EMBL/GenBank/DDBJ databases">
        <title>Genome sequence of Cellulomonas hominis strain CS1.</title>
        <authorList>
            <person name="Belmont J."/>
            <person name="Maclea K.S."/>
        </authorList>
    </citation>
    <scope>NUCLEOTIDE SEQUENCE [LARGE SCALE GENOMIC DNA]</scope>
    <source>
        <strain evidence="6 7">CS1</strain>
    </source>
</reference>
<feature type="domain" description="Zinc finger DksA/TraR C4-type" evidence="5">
    <location>
        <begin position="86"/>
        <end position="118"/>
    </location>
</feature>
<evidence type="ECO:0000256" key="4">
    <source>
        <dbReference type="PROSITE-ProRule" id="PRU00510"/>
    </source>
</evidence>
<evidence type="ECO:0000256" key="1">
    <source>
        <dbReference type="ARBA" id="ARBA00022723"/>
    </source>
</evidence>
<dbReference type="AlphaFoldDB" id="A0A7Z8K2P0"/>
<dbReference type="Pfam" id="PF01258">
    <property type="entry name" value="zf-dskA_traR"/>
    <property type="match status" value="1"/>
</dbReference>
<feature type="zinc finger region" description="dksA C4-type" evidence="4">
    <location>
        <begin position="91"/>
        <end position="115"/>
    </location>
</feature>
<evidence type="ECO:0000313" key="7">
    <source>
        <dbReference type="Proteomes" id="UP000308121"/>
    </source>
</evidence>
<evidence type="ECO:0000256" key="3">
    <source>
        <dbReference type="ARBA" id="ARBA00022833"/>
    </source>
</evidence>
<dbReference type="Gene3D" id="1.20.120.910">
    <property type="entry name" value="DksA, coiled-coil domain"/>
    <property type="match status" value="1"/>
</dbReference>
<dbReference type="PROSITE" id="PS51128">
    <property type="entry name" value="ZF_DKSA_2"/>
    <property type="match status" value="1"/>
</dbReference>
<sequence length="118" mass="13063">MAQTLDPTEVTALLAERRREALARLAGTDAEREAVVAASRETVADDEHDPEGSTIAYERRLLDALTHDQRDRLREIDEAEHRLAAGTYGTCTRCHRPIPVERLRAVPTARTCVGCAGR</sequence>
<dbReference type="OrthoDB" id="1121111at2"/>
<dbReference type="Proteomes" id="UP000308121">
    <property type="component" value="Unassembled WGS sequence"/>
</dbReference>
<keyword evidence="1" id="KW-0479">Metal-binding</keyword>
<evidence type="ECO:0000256" key="2">
    <source>
        <dbReference type="ARBA" id="ARBA00022771"/>
    </source>
</evidence>
<dbReference type="InterPro" id="IPR000962">
    <property type="entry name" value="Znf_DskA_TraR"/>
</dbReference>
<dbReference type="PANTHER" id="PTHR33823:SF4">
    <property type="entry name" value="GENERAL STRESS PROTEIN 16O"/>
    <property type="match status" value="1"/>
</dbReference>
<dbReference type="GO" id="GO:0008270">
    <property type="term" value="F:zinc ion binding"/>
    <property type="evidence" value="ECO:0007669"/>
    <property type="project" value="UniProtKB-KW"/>
</dbReference>
<protein>
    <submittedName>
        <fullName evidence="6">TraR/DksA family transcriptional regulator</fullName>
    </submittedName>
</protein>
<dbReference type="PANTHER" id="PTHR33823">
    <property type="entry name" value="RNA POLYMERASE-BINDING TRANSCRIPTION FACTOR DKSA-RELATED"/>
    <property type="match status" value="1"/>
</dbReference>
<proteinExistence type="predicted"/>
<dbReference type="EMBL" id="SZYE01000031">
    <property type="protein sequence ID" value="TKR24494.1"/>
    <property type="molecule type" value="Genomic_DNA"/>
</dbReference>
<evidence type="ECO:0000313" key="6">
    <source>
        <dbReference type="EMBL" id="TKR24494.1"/>
    </source>
</evidence>
<name>A0A7Z8K2P0_9CELL</name>
<gene>
    <name evidence="6" type="ORF">FA014_06245</name>
</gene>
<accession>A0A7Z8K2P0</accession>
<evidence type="ECO:0000259" key="5">
    <source>
        <dbReference type="Pfam" id="PF01258"/>
    </source>
</evidence>
<comment type="caution">
    <text evidence="6">The sequence shown here is derived from an EMBL/GenBank/DDBJ whole genome shotgun (WGS) entry which is preliminary data.</text>
</comment>
<keyword evidence="3" id="KW-0862">Zinc</keyword>
<dbReference type="SUPFAM" id="SSF57716">
    <property type="entry name" value="Glucocorticoid receptor-like (DNA-binding domain)"/>
    <property type="match status" value="1"/>
</dbReference>
<keyword evidence="2" id="KW-0863">Zinc-finger</keyword>
<dbReference type="RefSeq" id="WP_154728841.1">
    <property type="nucleotide sequence ID" value="NZ_SZYE01000031.1"/>
</dbReference>
<organism evidence="6 7">
    <name type="scientific">Cellulomonas hominis</name>
    <dbReference type="NCBI Taxonomy" id="156981"/>
    <lineage>
        <taxon>Bacteria</taxon>
        <taxon>Bacillati</taxon>
        <taxon>Actinomycetota</taxon>
        <taxon>Actinomycetes</taxon>
        <taxon>Micrococcales</taxon>
        <taxon>Cellulomonadaceae</taxon>
        <taxon>Cellulomonas</taxon>
    </lineage>
</organism>